<dbReference type="EMBL" id="UYRV01110350">
    <property type="protein sequence ID" value="VDN25943.1"/>
    <property type="molecule type" value="Genomic_DNA"/>
</dbReference>
<protein>
    <submittedName>
        <fullName evidence="1">Uncharacterized protein</fullName>
    </submittedName>
</protein>
<keyword evidence="2" id="KW-1185">Reference proteome</keyword>
<dbReference type="Proteomes" id="UP000271889">
    <property type="component" value="Unassembled WGS sequence"/>
</dbReference>
<organism evidence="1 2">
    <name type="scientific">Cylicostephanus goldi</name>
    <name type="common">Nematode worm</name>
    <dbReference type="NCBI Taxonomy" id="71465"/>
    <lineage>
        <taxon>Eukaryota</taxon>
        <taxon>Metazoa</taxon>
        <taxon>Ecdysozoa</taxon>
        <taxon>Nematoda</taxon>
        <taxon>Chromadorea</taxon>
        <taxon>Rhabditida</taxon>
        <taxon>Rhabditina</taxon>
        <taxon>Rhabditomorpha</taxon>
        <taxon>Strongyloidea</taxon>
        <taxon>Strongylidae</taxon>
        <taxon>Cylicostephanus</taxon>
    </lineage>
</organism>
<dbReference type="AlphaFoldDB" id="A0A3P7MQA7"/>
<evidence type="ECO:0000313" key="1">
    <source>
        <dbReference type="EMBL" id="VDN25943.1"/>
    </source>
</evidence>
<sequence length="95" mass="10206">MAQETIVHLGIPVASLVHGIMVEECTEDGMGIMEDMVAGDITEDTEDGDTTEDMVGGDMDVLVAGADIDCVRQRSSKTPPIDFANIYDQCRDDAL</sequence>
<name>A0A3P7MQA7_CYLGO</name>
<accession>A0A3P7MQA7</accession>
<evidence type="ECO:0000313" key="2">
    <source>
        <dbReference type="Proteomes" id="UP000271889"/>
    </source>
</evidence>
<proteinExistence type="predicted"/>
<gene>
    <name evidence="1" type="ORF">CGOC_LOCUS10247</name>
</gene>
<reference evidence="1 2" key="1">
    <citation type="submission" date="2018-11" db="EMBL/GenBank/DDBJ databases">
        <authorList>
            <consortium name="Pathogen Informatics"/>
        </authorList>
    </citation>
    <scope>NUCLEOTIDE SEQUENCE [LARGE SCALE GENOMIC DNA]</scope>
</reference>